<reference evidence="1 2" key="1">
    <citation type="submission" date="2013-06" db="EMBL/GenBank/DDBJ databases">
        <title>Draft genome sequence of Thauera terpenica.</title>
        <authorList>
            <person name="Liu B."/>
            <person name="Frostegard A.H."/>
            <person name="Shapleigh J.P."/>
        </authorList>
    </citation>
    <scope>NUCLEOTIDE SEQUENCE [LARGE SCALE GENOMIC DNA]</scope>
    <source>
        <strain evidence="1 2">58Eu</strain>
    </source>
</reference>
<dbReference type="STRING" id="1348657.M622_08910"/>
<organism evidence="1 2">
    <name type="scientific">Thauera terpenica 58Eu</name>
    <dbReference type="NCBI Taxonomy" id="1348657"/>
    <lineage>
        <taxon>Bacteria</taxon>
        <taxon>Pseudomonadati</taxon>
        <taxon>Pseudomonadota</taxon>
        <taxon>Betaproteobacteria</taxon>
        <taxon>Rhodocyclales</taxon>
        <taxon>Zoogloeaceae</taxon>
        <taxon>Thauera</taxon>
    </lineage>
</organism>
<dbReference type="eggNOG" id="COG0455">
    <property type="taxonomic scope" value="Bacteria"/>
</dbReference>
<dbReference type="EMBL" id="ATJV01000125">
    <property type="protein sequence ID" value="EPZ13803.1"/>
    <property type="molecule type" value="Genomic_DNA"/>
</dbReference>
<evidence type="ECO:0000313" key="2">
    <source>
        <dbReference type="Proteomes" id="UP000015455"/>
    </source>
</evidence>
<name>T0ASZ8_9RHOO</name>
<proteinExistence type="predicted"/>
<dbReference type="Gene3D" id="3.40.50.300">
    <property type="entry name" value="P-loop containing nucleotide triphosphate hydrolases"/>
    <property type="match status" value="1"/>
</dbReference>
<dbReference type="AlphaFoldDB" id="T0ASZ8"/>
<protein>
    <recommendedName>
        <fullName evidence="3">Flagellar FleN</fullName>
    </recommendedName>
</protein>
<dbReference type="Proteomes" id="UP000015455">
    <property type="component" value="Unassembled WGS sequence"/>
</dbReference>
<dbReference type="RefSeq" id="WP_021251202.1">
    <property type="nucleotide sequence ID" value="NZ_ATJV01000125.1"/>
</dbReference>
<dbReference type="PATRIC" id="fig|1348657.5.peg.3826"/>
<dbReference type="PROSITE" id="PS51257">
    <property type="entry name" value="PROKAR_LIPOPROTEIN"/>
    <property type="match status" value="1"/>
</dbReference>
<evidence type="ECO:0000313" key="1">
    <source>
        <dbReference type="EMBL" id="EPZ13803.1"/>
    </source>
</evidence>
<accession>T0ASZ8</accession>
<dbReference type="InterPro" id="IPR027417">
    <property type="entry name" value="P-loop_NTPase"/>
</dbReference>
<dbReference type="SUPFAM" id="SSF52540">
    <property type="entry name" value="P-loop containing nucleoside triphosphate hydrolases"/>
    <property type="match status" value="1"/>
</dbReference>
<keyword evidence="2" id="KW-1185">Reference proteome</keyword>
<gene>
    <name evidence="1" type="ORF">M622_08910</name>
</gene>
<sequence>MLDGREDQAAGLRRLFRRAPPQVVALYACGRHRTHNAVLTAHRLAGHAERVLILDEGEGEAGLGATLGLDPGRDLLQVLDGRTTLADVLQPARGLLGRVPTVAAALTLPLLDDARRACVIEALRILHRHASIVLVHADGERAAEPSPFVNAAPRRLLVAEASASGATEAYRTIKALAAAGAGSVHVAVCRARNKADAAAFFASLEALVRRHVGLPLVWLGEVERDDLLGGLTQASVPPSARAASAAFMRRIDGLSRSARGLRA</sequence>
<dbReference type="OrthoDB" id="5296586at2"/>
<comment type="caution">
    <text evidence="1">The sequence shown here is derived from an EMBL/GenBank/DDBJ whole genome shotgun (WGS) entry which is preliminary data.</text>
</comment>
<evidence type="ECO:0008006" key="3">
    <source>
        <dbReference type="Google" id="ProtNLM"/>
    </source>
</evidence>